<keyword evidence="1" id="KW-1133">Transmembrane helix</keyword>
<protein>
    <submittedName>
        <fullName evidence="2">Uncharacterized protein</fullName>
    </submittedName>
</protein>
<sequence>MTRKSGDRSGPGALMLWLVGGAALGFGVASLPSIGMLVLPGAVLILVAAGIVTRGRGWPLVLAGAALPLLWVAWLHRRGPGWVTYETDTGGGGSELLDPVPWLFTGLGLLLLAGVLLLLTRWLETRRTSQKD</sequence>
<proteinExistence type="predicted"/>
<keyword evidence="1" id="KW-0812">Transmembrane</keyword>
<organism evidence="2 3">
    <name type="scientific">Ornithinimicrobium cerasi</name>
    <dbReference type="NCBI Taxonomy" id="2248773"/>
    <lineage>
        <taxon>Bacteria</taxon>
        <taxon>Bacillati</taxon>
        <taxon>Actinomycetota</taxon>
        <taxon>Actinomycetes</taxon>
        <taxon>Micrococcales</taxon>
        <taxon>Ornithinimicrobiaceae</taxon>
        <taxon>Ornithinimicrobium</taxon>
    </lineage>
</organism>
<name>A0A285VWN8_9MICO</name>
<feature type="transmembrane region" description="Helical" evidence="1">
    <location>
        <begin position="102"/>
        <end position="123"/>
    </location>
</feature>
<accession>A0A285VWN8</accession>
<feature type="transmembrane region" description="Helical" evidence="1">
    <location>
        <begin position="34"/>
        <end position="52"/>
    </location>
</feature>
<keyword evidence="1" id="KW-0472">Membrane</keyword>
<reference evidence="3" key="1">
    <citation type="submission" date="2017-08" db="EMBL/GenBank/DDBJ databases">
        <authorList>
            <person name="Varghese N."/>
            <person name="Submissions S."/>
        </authorList>
    </citation>
    <scope>NUCLEOTIDE SEQUENCE [LARGE SCALE GENOMIC DNA]</scope>
    <source>
        <strain evidence="3">USBA17B2</strain>
    </source>
</reference>
<evidence type="ECO:0000313" key="2">
    <source>
        <dbReference type="EMBL" id="SOC58455.1"/>
    </source>
</evidence>
<dbReference type="AlphaFoldDB" id="A0A285VWN8"/>
<dbReference type="EMBL" id="OBQK01000043">
    <property type="protein sequence ID" value="SOC58455.1"/>
    <property type="molecule type" value="Genomic_DNA"/>
</dbReference>
<feature type="transmembrane region" description="Helical" evidence="1">
    <location>
        <begin position="12"/>
        <end position="28"/>
    </location>
</feature>
<dbReference type="Proteomes" id="UP000219688">
    <property type="component" value="Unassembled WGS sequence"/>
</dbReference>
<keyword evidence="3" id="KW-1185">Reference proteome</keyword>
<dbReference type="RefSeq" id="WP_141401564.1">
    <property type="nucleotide sequence ID" value="NZ_OBQK01000043.1"/>
</dbReference>
<evidence type="ECO:0000313" key="3">
    <source>
        <dbReference type="Proteomes" id="UP000219688"/>
    </source>
</evidence>
<gene>
    <name evidence="2" type="ORF">SAMN05421879_1434</name>
</gene>
<feature type="transmembrane region" description="Helical" evidence="1">
    <location>
        <begin position="59"/>
        <end position="76"/>
    </location>
</feature>
<evidence type="ECO:0000256" key="1">
    <source>
        <dbReference type="SAM" id="Phobius"/>
    </source>
</evidence>